<dbReference type="Pfam" id="PF25543">
    <property type="entry name" value="zf-CCCH_tandem"/>
    <property type="match status" value="1"/>
</dbReference>
<evidence type="ECO:0000256" key="1">
    <source>
        <dbReference type="SAM" id="MobiDB-lite"/>
    </source>
</evidence>
<reference evidence="4 5" key="1">
    <citation type="submission" date="2024-09" db="EMBL/GenBank/DDBJ databases">
        <title>Rethinking Asexuality: The Enigmatic Case of Functional Sexual Genes in Lepraria (Stereocaulaceae).</title>
        <authorList>
            <person name="Doellman M."/>
            <person name="Sun Y."/>
            <person name="Barcenas-Pena A."/>
            <person name="Lumbsch H.T."/>
            <person name="Grewe F."/>
        </authorList>
    </citation>
    <scope>NUCLEOTIDE SEQUENCE [LARGE SCALE GENOMIC DNA]</scope>
    <source>
        <strain evidence="4 5">Mercado 3170</strain>
    </source>
</reference>
<proteinExistence type="predicted"/>
<feature type="region of interest" description="Disordered" evidence="1">
    <location>
        <begin position="454"/>
        <end position="482"/>
    </location>
</feature>
<dbReference type="Pfam" id="PF25540">
    <property type="entry name" value="DUF7923"/>
    <property type="match status" value="1"/>
</dbReference>
<evidence type="ECO:0000313" key="4">
    <source>
        <dbReference type="EMBL" id="KAL2044657.1"/>
    </source>
</evidence>
<keyword evidence="5" id="KW-1185">Reference proteome</keyword>
<dbReference type="InterPro" id="IPR057654">
    <property type="entry name" value="Znf-CCCH_tandem"/>
</dbReference>
<dbReference type="PANTHER" id="PTHR37543">
    <property type="entry name" value="CCCH ZINC FINGER DNA BINDING PROTEIN (AFU_ORTHOLOGUE AFUA_5G12760)"/>
    <property type="match status" value="1"/>
</dbReference>
<dbReference type="Proteomes" id="UP001590950">
    <property type="component" value="Unassembled WGS sequence"/>
</dbReference>
<feature type="compositionally biased region" description="Polar residues" evidence="1">
    <location>
        <begin position="463"/>
        <end position="472"/>
    </location>
</feature>
<feature type="compositionally biased region" description="Low complexity" evidence="1">
    <location>
        <begin position="473"/>
        <end position="482"/>
    </location>
</feature>
<feature type="region of interest" description="Disordered" evidence="1">
    <location>
        <begin position="84"/>
        <end position="161"/>
    </location>
</feature>
<comment type="caution">
    <text evidence="4">The sequence shown here is derived from an EMBL/GenBank/DDBJ whole genome shotgun (WGS) entry which is preliminary data.</text>
</comment>
<dbReference type="PANTHER" id="PTHR37543:SF1">
    <property type="entry name" value="CCCH ZINC FINGER DNA BINDING PROTEIN (AFU_ORTHOLOGUE AFUA_5G12760)"/>
    <property type="match status" value="1"/>
</dbReference>
<evidence type="ECO:0000259" key="2">
    <source>
        <dbReference type="Pfam" id="PF25540"/>
    </source>
</evidence>
<organism evidence="4 5">
    <name type="scientific">Stereocaulon virgatum</name>
    <dbReference type="NCBI Taxonomy" id="373712"/>
    <lineage>
        <taxon>Eukaryota</taxon>
        <taxon>Fungi</taxon>
        <taxon>Dikarya</taxon>
        <taxon>Ascomycota</taxon>
        <taxon>Pezizomycotina</taxon>
        <taxon>Lecanoromycetes</taxon>
        <taxon>OSLEUM clade</taxon>
        <taxon>Lecanoromycetidae</taxon>
        <taxon>Lecanorales</taxon>
        <taxon>Lecanorineae</taxon>
        <taxon>Stereocaulaceae</taxon>
        <taxon>Stereocaulon</taxon>
    </lineage>
</organism>
<protein>
    <recommendedName>
        <fullName evidence="6">C3H1-type domain-containing protein</fullName>
    </recommendedName>
</protein>
<feature type="domain" description="DUF7923" evidence="2">
    <location>
        <begin position="259"/>
        <end position="439"/>
    </location>
</feature>
<evidence type="ECO:0000259" key="3">
    <source>
        <dbReference type="Pfam" id="PF25543"/>
    </source>
</evidence>
<feature type="compositionally biased region" description="Polar residues" evidence="1">
    <location>
        <begin position="91"/>
        <end position="106"/>
    </location>
</feature>
<feature type="domain" description="Tandem CCCH zinc finger" evidence="3">
    <location>
        <begin position="602"/>
        <end position="643"/>
    </location>
</feature>
<dbReference type="InterPro" id="IPR057683">
    <property type="entry name" value="DUF7923"/>
</dbReference>
<accession>A0ABR4AJ25</accession>
<dbReference type="EMBL" id="JBEFKJ010000008">
    <property type="protein sequence ID" value="KAL2044657.1"/>
    <property type="molecule type" value="Genomic_DNA"/>
</dbReference>
<name>A0ABR4AJ25_9LECA</name>
<evidence type="ECO:0000313" key="5">
    <source>
        <dbReference type="Proteomes" id="UP001590950"/>
    </source>
</evidence>
<sequence length="675" mass="76540">MEDLRELSHELSIVGSIRPIEIQRQPLHDHQAGSLTSLTDESDVLAHSTEQTGPDEHGYYHHFRNSVPASATTVRDTSNYITEIEVPPSTSPSRLTQHNDNNLSDQDSSKRTDDDETSDNRIPAFNIWSASNEDSYHSTARHRDASEFDEDYDVSERVGSTQEQDVLDFDKECSSLRADNFQQNEAVSREERFAQCIEKWHQQDLQRDEYLTHLQQENTNLRNAFSLRLRTEKLPDCWNSNPRAEAAERRFLETHKAANTNPFVFVLIDGEGYNIHECFLKNGKMGGEGLAIHLREEVLSLLQSNMDATNWKIMVNFYIDVGTVFAKCVSADVGITEDCLREFVHGFNQAQPLFDLVDVGRRREQTVLKIQGLFQFYVDNVHCKQIIFGCCHESTYVTVLERYMDNHMAVSRVNLLRSCPHDEDYNALPFRLVEFLSVFQSENLKKINVLVDSSEPPVDDGSNLCSQHLESATSGDDSGQDGTDMQAIYNWQGVANENINVGGLNTLHPPLPRVHTQGSGQQIIWGPSDKAILLNVNDQRVDTFLGKLDDEVHESMLDRMAERDFCIWHHLKGICYNKTCKLRHGGLSKEELVVLVLFNRARKPCDIGSGCRRAGCHRGHLCPRQPGCKRGKLCPFYGVHDVNATAVKVWQSKQYSSFPQSMHNVGSVAGTVQQR</sequence>
<evidence type="ECO:0008006" key="6">
    <source>
        <dbReference type="Google" id="ProtNLM"/>
    </source>
</evidence>
<gene>
    <name evidence="4" type="ORF">N7G274_002431</name>
</gene>